<feature type="transmembrane region" description="Helical" evidence="1">
    <location>
        <begin position="143"/>
        <end position="171"/>
    </location>
</feature>
<evidence type="ECO:0000313" key="3">
    <source>
        <dbReference type="Proteomes" id="UP000092574"/>
    </source>
</evidence>
<feature type="transmembrane region" description="Helical" evidence="1">
    <location>
        <begin position="222"/>
        <end position="244"/>
    </location>
</feature>
<feature type="transmembrane region" description="Helical" evidence="1">
    <location>
        <begin position="183"/>
        <end position="202"/>
    </location>
</feature>
<dbReference type="Pfam" id="PF06182">
    <property type="entry name" value="ABC2_membrane_6"/>
    <property type="match status" value="1"/>
</dbReference>
<dbReference type="STRING" id="1796616.A4V09_22280"/>
<sequence length="265" mass="30723">MNKYIEVMKVYFKVQFIWRADVLFSVFFSVTRIIFAYLLWNAIFAGESMINGFSLNSMMSYYIIQSFLSQMDMSKKISTEISMSVRQGTFTKYLILPINTEGYFISMMLGKIPSYLVWDILSAMVWVLVFRIDFVFITNLSAIIGALCLIVLGFLFMIQLNFLLGILVFKYEEISTFLLIKDNVVLLVTGGIIPLALFPEWILNIMKMLPFYYITYLPSMIFIGQSCVNEIITGLIVMIFWCGMMQISIIKYWKNNVKMYDGVGI</sequence>
<feature type="transmembrane region" description="Helical" evidence="1">
    <location>
        <begin position="115"/>
        <end position="137"/>
    </location>
</feature>
<dbReference type="RefSeq" id="WP_065544317.1">
    <property type="nucleotide sequence ID" value="NZ_CP015405.2"/>
</dbReference>
<protein>
    <submittedName>
        <fullName evidence="2">ABC transporter permease</fullName>
    </submittedName>
</protein>
<keyword evidence="1" id="KW-1133">Transmembrane helix</keyword>
<organism evidence="2 3">
    <name type="scientific">Blautia pseudococcoides</name>
    <dbReference type="NCBI Taxonomy" id="1796616"/>
    <lineage>
        <taxon>Bacteria</taxon>
        <taxon>Bacillati</taxon>
        <taxon>Bacillota</taxon>
        <taxon>Clostridia</taxon>
        <taxon>Lachnospirales</taxon>
        <taxon>Lachnospiraceae</taxon>
        <taxon>Blautia</taxon>
    </lineage>
</organism>
<evidence type="ECO:0000313" key="2">
    <source>
        <dbReference type="EMBL" id="ANU78232.1"/>
    </source>
</evidence>
<reference evidence="2" key="1">
    <citation type="submission" date="2017-04" db="EMBL/GenBank/DDBJ databases">
        <title>Complete Genome Sequences of Twelve Strains of a Stable Defined Moderately Diverse Mouse Microbiota 2 (sDMDMm2).</title>
        <authorList>
            <person name="Uchimura Y."/>
            <person name="Wyss M."/>
            <person name="Brugiroux S."/>
            <person name="Limenitakis J.P."/>
            <person name="Stecher B."/>
            <person name="McCoy K.D."/>
            <person name="Macpherson A.J."/>
        </authorList>
    </citation>
    <scope>NUCLEOTIDE SEQUENCE</scope>
    <source>
        <strain evidence="2">YL58</strain>
    </source>
</reference>
<feature type="transmembrane region" description="Helical" evidence="1">
    <location>
        <begin position="21"/>
        <end position="43"/>
    </location>
</feature>
<gene>
    <name evidence="2" type="ORF">A4V09_22280</name>
</gene>
<name>A0A1C7IJD1_9FIRM</name>
<evidence type="ECO:0000256" key="1">
    <source>
        <dbReference type="SAM" id="Phobius"/>
    </source>
</evidence>
<proteinExistence type="predicted"/>
<dbReference type="EMBL" id="CP015405">
    <property type="protein sequence ID" value="ANU78232.1"/>
    <property type="molecule type" value="Genomic_DNA"/>
</dbReference>
<keyword evidence="1" id="KW-0812">Transmembrane</keyword>
<keyword evidence="3" id="KW-1185">Reference proteome</keyword>
<dbReference type="PANTHER" id="PTHR36832">
    <property type="entry name" value="SLR1174 PROTEIN-RELATED"/>
    <property type="match status" value="1"/>
</dbReference>
<dbReference type="Proteomes" id="UP000092574">
    <property type="component" value="Chromosome"/>
</dbReference>
<dbReference type="PANTHER" id="PTHR36832:SF1">
    <property type="entry name" value="SLR1174 PROTEIN"/>
    <property type="match status" value="1"/>
</dbReference>
<dbReference type="OrthoDB" id="2027431at2"/>
<dbReference type="InterPro" id="IPR010390">
    <property type="entry name" value="ABC-2_transporter-like"/>
</dbReference>
<dbReference type="KEGG" id="byl:A4V09_22280"/>
<keyword evidence="1" id="KW-0472">Membrane</keyword>
<accession>A0A1C7IJD1</accession>
<feature type="transmembrane region" description="Helical" evidence="1">
    <location>
        <begin position="49"/>
        <end position="68"/>
    </location>
</feature>
<dbReference type="AlphaFoldDB" id="A0A1C7IJD1"/>